<gene>
    <name evidence="3" type="ORF">CUNI_LOCUS20637</name>
</gene>
<dbReference type="OrthoDB" id="433501at2759"/>
<dbReference type="PROSITE" id="PS51450">
    <property type="entry name" value="LRR"/>
    <property type="match status" value="2"/>
</dbReference>
<feature type="non-terminal residue" evidence="3">
    <location>
        <position position="212"/>
    </location>
</feature>
<evidence type="ECO:0008006" key="5">
    <source>
        <dbReference type="Google" id="ProtNLM"/>
    </source>
</evidence>
<organism evidence="3 4">
    <name type="scientific">Candidula unifasciata</name>
    <dbReference type="NCBI Taxonomy" id="100452"/>
    <lineage>
        <taxon>Eukaryota</taxon>
        <taxon>Metazoa</taxon>
        <taxon>Spiralia</taxon>
        <taxon>Lophotrochozoa</taxon>
        <taxon>Mollusca</taxon>
        <taxon>Gastropoda</taxon>
        <taxon>Heterobranchia</taxon>
        <taxon>Euthyneura</taxon>
        <taxon>Panpulmonata</taxon>
        <taxon>Eupulmonata</taxon>
        <taxon>Stylommatophora</taxon>
        <taxon>Helicina</taxon>
        <taxon>Helicoidea</taxon>
        <taxon>Geomitridae</taxon>
        <taxon>Candidula</taxon>
    </lineage>
</organism>
<dbReference type="InterPro" id="IPR001611">
    <property type="entry name" value="Leu-rich_rpt"/>
</dbReference>
<protein>
    <recommendedName>
        <fullName evidence="5">Leucine-rich repeat-containing protein 61</fullName>
    </recommendedName>
</protein>
<feature type="non-terminal residue" evidence="3">
    <location>
        <position position="1"/>
    </location>
</feature>
<dbReference type="GO" id="GO:0045504">
    <property type="term" value="F:dynein heavy chain binding"/>
    <property type="evidence" value="ECO:0007669"/>
    <property type="project" value="TreeGrafter"/>
</dbReference>
<dbReference type="PANTHER" id="PTHR15454">
    <property type="entry name" value="NISCHARIN RELATED"/>
    <property type="match status" value="1"/>
</dbReference>
<evidence type="ECO:0000256" key="2">
    <source>
        <dbReference type="ARBA" id="ARBA00022737"/>
    </source>
</evidence>
<dbReference type="AlphaFoldDB" id="A0A8S4A031"/>
<evidence type="ECO:0000256" key="1">
    <source>
        <dbReference type="ARBA" id="ARBA00022614"/>
    </source>
</evidence>
<dbReference type="GO" id="GO:0036158">
    <property type="term" value="P:outer dynein arm assembly"/>
    <property type="evidence" value="ECO:0007669"/>
    <property type="project" value="TreeGrafter"/>
</dbReference>
<keyword evidence="4" id="KW-1185">Reference proteome</keyword>
<dbReference type="EMBL" id="CAJHNH020007890">
    <property type="protein sequence ID" value="CAG5135079.1"/>
    <property type="molecule type" value="Genomic_DNA"/>
</dbReference>
<dbReference type="SUPFAM" id="SSF52058">
    <property type="entry name" value="L domain-like"/>
    <property type="match status" value="1"/>
</dbReference>
<dbReference type="Pfam" id="PF12799">
    <property type="entry name" value="LRR_4"/>
    <property type="match status" value="1"/>
</dbReference>
<comment type="caution">
    <text evidence="3">The sequence shown here is derived from an EMBL/GenBank/DDBJ whole genome shotgun (WGS) entry which is preliminary data.</text>
</comment>
<accession>A0A8S4A031</accession>
<dbReference type="InterPro" id="IPR025875">
    <property type="entry name" value="Leu-rich_rpt_4"/>
</dbReference>
<evidence type="ECO:0000313" key="4">
    <source>
        <dbReference type="Proteomes" id="UP000678393"/>
    </source>
</evidence>
<dbReference type="Proteomes" id="UP000678393">
    <property type="component" value="Unassembled WGS sequence"/>
</dbReference>
<reference evidence="3" key="1">
    <citation type="submission" date="2021-04" db="EMBL/GenBank/DDBJ databases">
        <authorList>
            <consortium name="Molecular Ecology Group"/>
        </authorList>
    </citation>
    <scope>NUCLEOTIDE SEQUENCE</scope>
</reference>
<dbReference type="GO" id="GO:0005737">
    <property type="term" value="C:cytoplasm"/>
    <property type="evidence" value="ECO:0007669"/>
    <property type="project" value="TreeGrafter"/>
</dbReference>
<sequence length="212" mass="23316">GIITQQFLKLRSGEFDVQSIHTISLTHSDICDLGCIGECTSLERLDLSYNNISHLQKLSTATSLTVLNLSANRITSLDGLQMLENLENLNICGNLLGSVDVLRSISCLLKLTTLRLHDPVTGLTNPMCNTSYLDQVLLILPFVETLNGSRVRGKGSELFQLCQNMDKTIKNMPSVELLSSEDSSPPAPEDRSQWVILQSSQDELLKAEAALQ</sequence>
<evidence type="ECO:0000313" key="3">
    <source>
        <dbReference type="EMBL" id="CAG5135079.1"/>
    </source>
</evidence>
<dbReference type="GO" id="GO:0043014">
    <property type="term" value="F:alpha-tubulin binding"/>
    <property type="evidence" value="ECO:0007669"/>
    <property type="project" value="TreeGrafter"/>
</dbReference>
<dbReference type="PANTHER" id="PTHR15454:SF26">
    <property type="entry name" value="LEUCINE-RICH REPEAT-CONTAINING PROTEIN 61"/>
    <property type="match status" value="1"/>
</dbReference>
<keyword evidence="2" id="KW-0677">Repeat</keyword>
<dbReference type="InterPro" id="IPR032675">
    <property type="entry name" value="LRR_dom_sf"/>
</dbReference>
<name>A0A8S4A031_9EUPU</name>
<dbReference type="Gene3D" id="3.80.10.10">
    <property type="entry name" value="Ribonuclease Inhibitor"/>
    <property type="match status" value="2"/>
</dbReference>
<keyword evidence="1" id="KW-0433">Leucine-rich repeat</keyword>
<proteinExistence type="predicted"/>